<dbReference type="PANTHER" id="PTHR42759:SF1">
    <property type="entry name" value="MAGNESIUM-CHELATASE SUBUNIT CHLD"/>
    <property type="match status" value="1"/>
</dbReference>
<dbReference type="AlphaFoldDB" id="A0A6N9Q3B2"/>
<dbReference type="InterPro" id="IPR014721">
    <property type="entry name" value="Ribsml_uS5_D2-typ_fold_subgr"/>
</dbReference>
<dbReference type="Pfam" id="PF00158">
    <property type="entry name" value="Sigma54_activat"/>
    <property type="match status" value="1"/>
</dbReference>
<dbReference type="GO" id="GO:0030163">
    <property type="term" value="P:protein catabolic process"/>
    <property type="evidence" value="ECO:0007669"/>
    <property type="project" value="InterPro"/>
</dbReference>
<dbReference type="EMBL" id="SIJB01000023">
    <property type="protein sequence ID" value="NBI29282.1"/>
    <property type="molecule type" value="Genomic_DNA"/>
</dbReference>
<dbReference type="Pfam" id="PF20436">
    <property type="entry name" value="LonB_AAA-LID"/>
    <property type="match status" value="1"/>
</dbReference>
<comment type="subcellular location">
    <subcellularLocation>
        <location evidence="1">Cell membrane</location>
        <topology evidence="1">Multi-pass membrane protein</topology>
    </subcellularLocation>
</comment>
<dbReference type="RefSeq" id="WP_160646079.1">
    <property type="nucleotide sequence ID" value="NZ_SIJB01000023.1"/>
</dbReference>
<dbReference type="InterPro" id="IPR016024">
    <property type="entry name" value="ARM-type_fold"/>
</dbReference>
<organism evidence="14 15">
    <name type="scientific">Chengkuizengella marina</name>
    <dbReference type="NCBI Taxonomy" id="2507566"/>
    <lineage>
        <taxon>Bacteria</taxon>
        <taxon>Bacillati</taxon>
        <taxon>Bacillota</taxon>
        <taxon>Bacilli</taxon>
        <taxon>Bacillales</taxon>
        <taxon>Paenibacillaceae</taxon>
        <taxon>Chengkuizengella</taxon>
    </lineage>
</organism>
<comment type="similarity">
    <text evidence="2">Belongs to the peptidase S16 family. Archaeal LonB subfamily.</text>
</comment>
<evidence type="ECO:0000256" key="9">
    <source>
        <dbReference type="ARBA" id="ARBA00022840"/>
    </source>
</evidence>
<dbReference type="SMART" id="SM00382">
    <property type="entry name" value="AAA"/>
    <property type="match status" value="1"/>
</dbReference>
<dbReference type="InterPro" id="IPR020568">
    <property type="entry name" value="Ribosomal_Su5_D2-typ_SF"/>
</dbReference>
<dbReference type="GO" id="GO:0006508">
    <property type="term" value="P:proteolysis"/>
    <property type="evidence" value="ECO:0007669"/>
    <property type="project" value="UniProtKB-KW"/>
</dbReference>
<evidence type="ECO:0000256" key="5">
    <source>
        <dbReference type="ARBA" id="ARBA00022670"/>
    </source>
</evidence>
<evidence type="ECO:0000256" key="3">
    <source>
        <dbReference type="ARBA" id="ARBA00022016"/>
    </source>
</evidence>
<accession>A0A6N9Q3B2</accession>
<dbReference type="Pfam" id="PF01078">
    <property type="entry name" value="Mg_chelatase"/>
    <property type="match status" value="1"/>
</dbReference>
<dbReference type="InterPro" id="IPR046843">
    <property type="entry name" value="LonB_AAA-LID"/>
</dbReference>
<evidence type="ECO:0000256" key="12">
    <source>
        <dbReference type="SAM" id="Phobius"/>
    </source>
</evidence>
<dbReference type="InterPro" id="IPR011989">
    <property type="entry name" value="ARM-like"/>
</dbReference>
<dbReference type="InterPro" id="IPR003593">
    <property type="entry name" value="AAA+_ATPase"/>
</dbReference>
<keyword evidence="7" id="KW-0547">Nucleotide-binding</keyword>
<reference evidence="14 15" key="1">
    <citation type="submission" date="2019-01" db="EMBL/GenBank/DDBJ databases">
        <title>Chengkuizengella sp. nov., isolated from deep-sea sediment of East Pacific Ocean.</title>
        <authorList>
            <person name="Yang J."/>
            <person name="Lai Q."/>
            <person name="Shao Z."/>
        </authorList>
    </citation>
    <scope>NUCLEOTIDE SEQUENCE [LARGE SCALE GENOMIC DNA]</scope>
    <source>
        <strain evidence="14 15">YPA3-1-1</strain>
    </source>
</reference>
<evidence type="ECO:0000256" key="7">
    <source>
        <dbReference type="ARBA" id="ARBA00022741"/>
    </source>
</evidence>
<keyword evidence="5 14" id="KW-0645">Protease</keyword>
<dbReference type="InterPro" id="IPR050764">
    <property type="entry name" value="CbbQ/NirQ/NorQ/GpvN"/>
</dbReference>
<keyword evidence="15" id="KW-1185">Reference proteome</keyword>
<dbReference type="OrthoDB" id="9782629at2"/>
<evidence type="ECO:0000256" key="2">
    <source>
        <dbReference type="ARBA" id="ARBA00009579"/>
    </source>
</evidence>
<evidence type="ECO:0000259" key="13">
    <source>
        <dbReference type="SMART" id="SM00382"/>
    </source>
</evidence>
<comment type="caution">
    <text evidence="14">The sequence shown here is derived from an EMBL/GenBank/DDBJ whole genome shotgun (WGS) entry which is preliminary data.</text>
</comment>
<dbReference type="GO" id="GO:0005524">
    <property type="term" value="F:ATP binding"/>
    <property type="evidence" value="ECO:0007669"/>
    <property type="project" value="UniProtKB-KW"/>
</dbReference>
<dbReference type="Proteomes" id="UP000448943">
    <property type="component" value="Unassembled WGS sequence"/>
</dbReference>
<gene>
    <name evidence="14" type="primary">lonB</name>
    <name evidence="14" type="ORF">ERL59_09955</name>
</gene>
<keyword evidence="8" id="KW-0378">Hydrolase</keyword>
<feature type="transmembrane region" description="Helical" evidence="12">
    <location>
        <begin position="292"/>
        <end position="311"/>
    </location>
</feature>
<keyword evidence="6 12" id="KW-0812">Transmembrane</keyword>
<dbReference type="PRINTS" id="PR00830">
    <property type="entry name" value="ENDOLAPTASE"/>
</dbReference>
<keyword evidence="9" id="KW-0067">ATP-binding</keyword>
<dbReference type="PANTHER" id="PTHR42759">
    <property type="entry name" value="MOXR FAMILY PROTEIN"/>
    <property type="match status" value="1"/>
</dbReference>
<feature type="domain" description="AAA+ ATPase" evidence="13">
    <location>
        <begin position="219"/>
        <end position="482"/>
    </location>
</feature>
<keyword evidence="10 12" id="KW-1133">Transmembrane helix</keyword>
<evidence type="ECO:0000256" key="10">
    <source>
        <dbReference type="ARBA" id="ARBA00022989"/>
    </source>
</evidence>
<evidence type="ECO:0000313" key="15">
    <source>
        <dbReference type="Proteomes" id="UP000448943"/>
    </source>
</evidence>
<keyword evidence="4" id="KW-1003">Cell membrane</keyword>
<dbReference type="SUPFAM" id="SSF48371">
    <property type="entry name" value="ARM repeat"/>
    <property type="match status" value="1"/>
</dbReference>
<dbReference type="Gene3D" id="1.10.8.60">
    <property type="match status" value="1"/>
</dbReference>
<dbReference type="GO" id="GO:0004176">
    <property type="term" value="F:ATP-dependent peptidase activity"/>
    <property type="evidence" value="ECO:0007669"/>
    <property type="project" value="InterPro"/>
</dbReference>
<dbReference type="NCBIfam" id="TIGR00764">
    <property type="entry name" value="lon_rel"/>
    <property type="match status" value="1"/>
</dbReference>
<dbReference type="SUPFAM" id="SSF54211">
    <property type="entry name" value="Ribosomal protein S5 domain 2-like"/>
    <property type="match status" value="1"/>
</dbReference>
<protein>
    <recommendedName>
        <fullName evidence="3">Archaeal Lon protease</fullName>
    </recommendedName>
</protein>
<evidence type="ECO:0000256" key="4">
    <source>
        <dbReference type="ARBA" id="ARBA00022475"/>
    </source>
</evidence>
<dbReference type="GO" id="GO:0005886">
    <property type="term" value="C:plasma membrane"/>
    <property type="evidence" value="ECO:0007669"/>
    <property type="project" value="UniProtKB-SubCell"/>
</dbReference>
<proteinExistence type="inferred from homology"/>
<sequence>MKNVLVNLFAVVMHRLAAKHQVVALEQTISLLLKCYKKQPDKLFAMLIGFSKDSRWVLRYLSGRELGRFFTEKPEQVMEIWFRLASDEKLYVREGTAKGITYAGESNIKEVWQKWETAFSHNSEHVRQTASMTLVHFLDKHKEEINLLPIIELVKNETSSKVKVIVEKYIVPLIDQGDVTQEPILGYETTEEIPIPSRLIDQVVGQDHAVETIKIAARQKRSVLLIGEPGTGKSMLGQAITELLPVSNLEDVIVESSGSERNVPKIKTQPAGKAEAYIQQFENEARGSLITFRWMMGFVYVAVLFVAFFYYFTKDEPIFLLIGIVVIGLLYWVSKKMKTNPTVQIPKILVNHTNTKRAPFIDATGLHAGALLGDIRHDPYQSGGLEAMPHQLVEPGAIHQAHQGVLYIDEVSTLSLESQQFLLTAFQEKKLPITGRSPGSSGSMIRTEAVSTDFIMVLAGNVPDVDKIHPALRSRIHGYGYEIYTKTTMEDTEYNRYKLAQFVSQEIRKDGKIPHFTREAVKVIIGRAKEMSPRSNQLTTSFRDLGGLIRAAGDIAVQSEDRLVDKKHVQQALLKVKTLEEQILFEVDKSRLSTPYSQVGMVQTLIYDKGIAQVLNVSVTVQLSDIVEIKAPECLTNGDRINLEALLYQMGLYGKYYIQIDGESQIDVEGHKIWTNQKQSTKEVLLAILVNVFSIKHYISLPVNFAVCGDVDLMGTIRETSYFEMKLKAADRLAMTTIIAPLGNVTDDVPKGMEVMWVETVDDLEEIIVNHNKKMDIQV</sequence>
<evidence type="ECO:0000256" key="1">
    <source>
        <dbReference type="ARBA" id="ARBA00004651"/>
    </source>
</evidence>
<dbReference type="InterPro" id="IPR004663">
    <property type="entry name" value="Lon_arc"/>
</dbReference>
<dbReference type="SUPFAM" id="SSF52540">
    <property type="entry name" value="P-loop containing nucleoside triphosphate hydrolases"/>
    <property type="match status" value="1"/>
</dbReference>
<dbReference type="InterPro" id="IPR002078">
    <property type="entry name" value="Sigma_54_int"/>
</dbReference>
<dbReference type="Gene3D" id="3.40.50.300">
    <property type="entry name" value="P-loop containing nucleotide triphosphate hydrolases"/>
    <property type="match status" value="1"/>
</dbReference>
<dbReference type="InterPro" id="IPR027417">
    <property type="entry name" value="P-loop_NTPase"/>
</dbReference>
<dbReference type="InterPro" id="IPR000523">
    <property type="entry name" value="Mg_chelatse_chII-like_cat_dom"/>
</dbReference>
<keyword evidence="11 12" id="KW-0472">Membrane</keyword>
<evidence type="ECO:0000256" key="8">
    <source>
        <dbReference type="ARBA" id="ARBA00022801"/>
    </source>
</evidence>
<dbReference type="Gene3D" id="3.30.230.10">
    <property type="match status" value="1"/>
</dbReference>
<dbReference type="Gene3D" id="1.25.10.10">
    <property type="entry name" value="Leucine-rich Repeat Variant"/>
    <property type="match status" value="1"/>
</dbReference>
<dbReference type="GO" id="GO:0006355">
    <property type="term" value="P:regulation of DNA-templated transcription"/>
    <property type="evidence" value="ECO:0007669"/>
    <property type="project" value="InterPro"/>
</dbReference>
<feature type="transmembrane region" description="Helical" evidence="12">
    <location>
        <begin position="318"/>
        <end position="334"/>
    </location>
</feature>
<evidence type="ECO:0000256" key="11">
    <source>
        <dbReference type="ARBA" id="ARBA00023136"/>
    </source>
</evidence>
<evidence type="ECO:0000313" key="14">
    <source>
        <dbReference type="EMBL" id="NBI29282.1"/>
    </source>
</evidence>
<evidence type="ECO:0000256" key="6">
    <source>
        <dbReference type="ARBA" id="ARBA00022692"/>
    </source>
</evidence>
<name>A0A6N9Q3B2_9BACL</name>